<dbReference type="PANTHER" id="PTHR43179">
    <property type="entry name" value="RHAMNOSYLTRANSFERASE WBBL"/>
    <property type="match status" value="1"/>
</dbReference>
<evidence type="ECO:0000256" key="1">
    <source>
        <dbReference type="ARBA" id="ARBA00004776"/>
    </source>
</evidence>
<feature type="domain" description="Glycosyltransferase 2-like" evidence="6">
    <location>
        <begin position="24"/>
        <end position="149"/>
    </location>
</feature>
<dbReference type="SUPFAM" id="SSF53448">
    <property type="entry name" value="Nucleotide-diphospho-sugar transferases"/>
    <property type="match status" value="1"/>
</dbReference>
<sequence>MSQGAPGPAEAPGRSGEQASPLVSVVVPHFESPAALARLLEALRHTTLPPEQVEVVVADDGSATPPDLPADHPLALHLVRQEDRGFRAAAARNLGAAAARGQVLVFLDGDMLPEPACLERLARAASAPHPTLVVGRRRHHAVDGWTPEQVAAWLEGSGPAPAELEEPAWLADGYRWTDDLRSADDASFRYVISAVMALPREAFTALGGFDESFVGYGGEDWELAQRCWLAGLDLRHEPGAVAWHDGPEISGRPEDLVAVKNAETAHLARRLTHPLVRGRGLVHAVPDLVIEADATGWPLGAALVAVESWLRGADAGVWWGGTASAGLLDALAEDPRVHAGEPPSDVLARCRWRVRVARPVTVGQEWEAVVREVTGEPGSPSGPDAVSPPAAGDEPDVGGSPVRVATTRALGRARIGGGAGGEGDAAWCAVPVAGGGADAPAAGRGASDAAPDDAGAVRLLPHDVMAERVRQAWL</sequence>
<dbReference type="KEGG" id="kse:Ksed_26650"/>
<comment type="similarity">
    <text evidence="2">Belongs to the glycosyltransferase 2 family.</text>
</comment>
<evidence type="ECO:0000256" key="4">
    <source>
        <dbReference type="ARBA" id="ARBA00022679"/>
    </source>
</evidence>
<evidence type="ECO:0000259" key="6">
    <source>
        <dbReference type="Pfam" id="PF00535"/>
    </source>
</evidence>
<reference evidence="8 9" key="1">
    <citation type="journal article" date="2009" name="Stand. Genomic Sci.">
        <title>Complete genome sequence of Kytococcus sedentarius type strain (541).</title>
        <authorList>
            <person name="Sims D."/>
            <person name="Brettin T."/>
            <person name="Detter J.C."/>
            <person name="Han C."/>
            <person name="Lapidus A."/>
            <person name="Copeland A."/>
            <person name="Glavina Del Rio T."/>
            <person name="Nolan M."/>
            <person name="Chen F."/>
            <person name="Lucas S."/>
            <person name="Tice H."/>
            <person name="Cheng J.F."/>
            <person name="Bruce D."/>
            <person name="Goodwin L."/>
            <person name="Pitluck S."/>
            <person name="Ovchinnikova G."/>
            <person name="Pati A."/>
            <person name="Ivanova N."/>
            <person name="Mavrommatis K."/>
            <person name="Chen A."/>
            <person name="Palaniappan K."/>
            <person name="D'haeseleer P."/>
            <person name="Chain P."/>
            <person name="Bristow J."/>
            <person name="Eisen J.A."/>
            <person name="Markowitz V."/>
            <person name="Hugenholtz P."/>
            <person name="Schneider S."/>
            <person name="Goker M."/>
            <person name="Pukall R."/>
            <person name="Kyrpides N.C."/>
            <person name="Klenk H.P."/>
        </authorList>
    </citation>
    <scope>NUCLEOTIDE SEQUENCE [LARGE SCALE GENOMIC DNA]</scope>
    <source>
        <strain evidence="9">ATCC 14392 / DSM 20547 / JCM 11482 / CCUG 33030 / NBRC 15357 / NCTC 11040 / CCM 314 / 541</strain>
    </source>
</reference>
<protein>
    <submittedName>
        <fullName evidence="8">Predicted glycosyltransferase</fullName>
    </submittedName>
</protein>
<feature type="domain" description="Galactosyltransferase C-terminal" evidence="7">
    <location>
        <begin position="191"/>
        <end position="235"/>
    </location>
</feature>
<dbReference type="AlphaFoldDB" id="C7NGU3"/>
<evidence type="ECO:0000256" key="5">
    <source>
        <dbReference type="SAM" id="MobiDB-lite"/>
    </source>
</evidence>
<dbReference type="Gene3D" id="3.90.550.10">
    <property type="entry name" value="Spore Coat Polysaccharide Biosynthesis Protein SpsA, Chain A"/>
    <property type="match status" value="1"/>
</dbReference>
<name>C7NGU3_KYTSD</name>
<dbReference type="eggNOG" id="COG1216">
    <property type="taxonomic scope" value="Bacteria"/>
</dbReference>
<organism evidence="8 9">
    <name type="scientific">Kytococcus sedentarius (strain ATCC 14392 / DSM 20547 / JCM 11482 / CCUG 33030 / NBRC 15357 / NCTC 11040 / CCM 314 / 541)</name>
    <name type="common">Micrococcus sedentarius</name>
    <dbReference type="NCBI Taxonomy" id="478801"/>
    <lineage>
        <taxon>Bacteria</taxon>
        <taxon>Bacillati</taxon>
        <taxon>Actinomycetota</taxon>
        <taxon>Actinomycetes</taxon>
        <taxon>Micrococcales</taxon>
        <taxon>Kytococcaceae</taxon>
        <taxon>Kytococcus</taxon>
    </lineage>
</organism>
<evidence type="ECO:0000259" key="7">
    <source>
        <dbReference type="Pfam" id="PF02709"/>
    </source>
</evidence>
<keyword evidence="9" id="KW-1185">Reference proteome</keyword>
<keyword evidence="4" id="KW-0808">Transferase</keyword>
<proteinExistence type="inferred from homology"/>
<dbReference type="GO" id="GO:0016757">
    <property type="term" value="F:glycosyltransferase activity"/>
    <property type="evidence" value="ECO:0007669"/>
    <property type="project" value="UniProtKB-KW"/>
</dbReference>
<dbReference type="HOGENOM" id="CLU_631368_0_0_11"/>
<dbReference type="STRING" id="478801.Ksed_26650"/>
<accession>C7NGU3</accession>
<dbReference type="PANTHER" id="PTHR43179:SF12">
    <property type="entry name" value="GALACTOFURANOSYLTRANSFERASE GLFT2"/>
    <property type="match status" value="1"/>
</dbReference>
<dbReference type="InterPro" id="IPR027791">
    <property type="entry name" value="Galactosyl_T_C"/>
</dbReference>
<dbReference type="CAZy" id="GT2">
    <property type="family name" value="Glycosyltransferase Family 2"/>
</dbReference>
<evidence type="ECO:0000313" key="9">
    <source>
        <dbReference type="Proteomes" id="UP000006666"/>
    </source>
</evidence>
<dbReference type="Proteomes" id="UP000006666">
    <property type="component" value="Chromosome"/>
</dbReference>
<evidence type="ECO:0000256" key="2">
    <source>
        <dbReference type="ARBA" id="ARBA00006739"/>
    </source>
</evidence>
<gene>
    <name evidence="8" type="ordered locus">Ksed_26650</name>
</gene>
<comment type="pathway">
    <text evidence="1">Cell wall biogenesis; cell wall polysaccharide biosynthesis.</text>
</comment>
<dbReference type="InterPro" id="IPR001173">
    <property type="entry name" value="Glyco_trans_2-like"/>
</dbReference>
<dbReference type="Pfam" id="PF00535">
    <property type="entry name" value="Glycos_transf_2"/>
    <property type="match status" value="1"/>
</dbReference>
<dbReference type="Pfam" id="PF02709">
    <property type="entry name" value="Glyco_transf_7C"/>
    <property type="match status" value="1"/>
</dbReference>
<feature type="region of interest" description="Disordered" evidence="5">
    <location>
        <begin position="373"/>
        <end position="402"/>
    </location>
</feature>
<evidence type="ECO:0000256" key="3">
    <source>
        <dbReference type="ARBA" id="ARBA00022676"/>
    </source>
</evidence>
<evidence type="ECO:0000313" key="8">
    <source>
        <dbReference type="EMBL" id="ACV07615.1"/>
    </source>
</evidence>
<dbReference type="InterPro" id="IPR029044">
    <property type="entry name" value="Nucleotide-diphossugar_trans"/>
</dbReference>
<dbReference type="EMBL" id="CP001686">
    <property type="protein sequence ID" value="ACV07615.1"/>
    <property type="molecule type" value="Genomic_DNA"/>
</dbReference>
<keyword evidence="3" id="KW-0328">Glycosyltransferase</keyword>